<evidence type="ECO:0000256" key="1">
    <source>
        <dbReference type="SAM" id="SignalP"/>
    </source>
</evidence>
<protein>
    <submittedName>
        <fullName evidence="2">Uncharacterized protein</fullName>
    </submittedName>
</protein>
<feature type="signal peptide" evidence="1">
    <location>
        <begin position="1"/>
        <end position="19"/>
    </location>
</feature>
<keyword evidence="3" id="KW-1185">Reference proteome</keyword>
<accession>A0AAN7B267</accession>
<organism evidence="2 3">
    <name type="scientific">Rhypophila decipiens</name>
    <dbReference type="NCBI Taxonomy" id="261697"/>
    <lineage>
        <taxon>Eukaryota</taxon>
        <taxon>Fungi</taxon>
        <taxon>Dikarya</taxon>
        <taxon>Ascomycota</taxon>
        <taxon>Pezizomycotina</taxon>
        <taxon>Sordariomycetes</taxon>
        <taxon>Sordariomycetidae</taxon>
        <taxon>Sordariales</taxon>
        <taxon>Naviculisporaceae</taxon>
        <taxon>Rhypophila</taxon>
    </lineage>
</organism>
<dbReference type="EMBL" id="MU858188">
    <property type="protein sequence ID" value="KAK4209991.1"/>
    <property type="molecule type" value="Genomic_DNA"/>
</dbReference>
<reference evidence="2" key="2">
    <citation type="submission" date="2023-05" db="EMBL/GenBank/DDBJ databases">
        <authorList>
            <consortium name="Lawrence Berkeley National Laboratory"/>
            <person name="Steindorff A."/>
            <person name="Hensen N."/>
            <person name="Bonometti L."/>
            <person name="Westerberg I."/>
            <person name="Brannstrom I.O."/>
            <person name="Guillou S."/>
            <person name="Cros-Aarteil S."/>
            <person name="Calhoun S."/>
            <person name="Haridas S."/>
            <person name="Kuo A."/>
            <person name="Mondo S."/>
            <person name="Pangilinan J."/>
            <person name="Riley R."/>
            <person name="Labutti K."/>
            <person name="Andreopoulos B."/>
            <person name="Lipzen A."/>
            <person name="Chen C."/>
            <person name="Yanf M."/>
            <person name="Daum C."/>
            <person name="Ng V."/>
            <person name="Clum A."/>
            <person name="Ohm R."/>
            <person name="Martin F."/>
            <person name="Silar P."/>
            <person name="Natvig D."/>
            <person name="Lalanne C."/>
            <person name="Gautier V."/>
            <person name="Ament-Velasquez S.L."/>
            <person name="Kruys A."/>
            <person name="Hutchinson M.I."/>
            <person name="Powell A.J."/>
            <person name="Barry K."/>
            <person name="Miller A.N."/>
            <person name="Grigoriev I.V."/>
            <person name="Debuchy R."/>
            <person name="Gladieux P."/>
            <person name="Thoren M.H."/>
            <person name="Johannesson H."/>
        </authorList>
    </citation>
    <scope>NUCLEOTIDE SEQUENCE</scope>
    <source>
        <strain evidence="2">PSN293</strain>
    </source>
</reference>
<sequence>MLPFYLIIHILFLALGVAANPLPGRISPRPTKKPCTTYVTKIIGGAYMPESVYTVYTTTETVFSLVPCKGCVLATTTLYAPAPPPGGAGWPWDGTTTTITASVPYNTTSTICSPSQRPHYTPITARDEDPAAKLTITHTKAQSTASECTPGPGAYTITTTAETTGKAITLPDPGRTNPIEPTTFAVFKARDTSPPPVTTITISSKSWSATTTTTKWTTCYLGPYQDPDPGAIPKRGIEEAAECVTPPRPTGTAYKTIVIPETGTLTRTAVKCTKTVLTRRPKPTFTLEVDAT</sequence>
<evidence type="ECO:0000313" key="2">
    <source>
        <dbReference type="EMBL" id="KAK4209991.1"/>
    </source>
</evidence>
<evidence type="ECO:0000313" key="3">
    <source>
        <dbReference type="Proteomes" id="UP001301769"/>
    </source>
</evidence>
<dbReference type="AlphaFoldDB" id="A0AAN7B267"/>
<reference evidence="2" key="1">
    <citation type="journal article" date="2023" name="Mol. Phylogenet. Evol.">
        <title>Genome-scale phylogeny and comparative genomics of the fungal order Sordariales.</title>
        <authorList>
            <person name="Hensen N."/>
            <person name="Bonometti L."/>
            <person name="Westerberg I."/>
            <person name="Brannstrom I.O."/>
            <person name="Guillou S."/>
            <person name="Cros-Aarteil S."/>
            <person name="Calhoun S."/>
            <person name="Haridas S."/>
            <person name="Kuo A."/>
            <person name="Mondo S."/>
            <person name="Pangilinan J."/>
            <person name="Riley R."/>
            <person name="LaButti K."/>
            <person name="Andreopoulos B."/>
            <person name="Lipzen A."/>
            <person name="Chen C."/>
            <person name="Yan M."/>
            <person name="Daum C."/>
            <person name="Ng V."/>
            <person name="Clum A."/>
            <person name="Steindorff A."/>
            <person name="Ohm R.A."/>
            <person name="Martin F."/>
            <person name="Silar P."/>
            <person name="Natvig D.O."/>
            <person name="Lalanne C."/>
            <person name="Gautier V."/>
            <person name="Ament-Velasquez S.L."/>
            <person name="Kruys A."/>
            <person name="Hutchinson M.I."/>
            <person name="Powell A.J."/>
            <person name="Barry K."/>
            <person name="Miller A.N."/>
            <person name="Grigoriev I.V."/>
            <person name="Debuchy R."/>
            <person name="Gladieux P."/>
            <person name="Hiltunen Thoren M."/>
            <person name="Johannesson H."/>
        </authorList>
    </citation>
    <scope>NUCLEOTIDE SEQUENCE</scope>
    <source>
        <strain evidence="2">PSN293</strain>
    </source>
</reference>
<dbReference type="Proteomes" id="UP001301769">
    <property type="component" value="Unassembled WGS sequence"/>
</dbReference>
<name>A0AAN7B267_9PEZI</name>
<keyword evidence="1" id="KW-0732">Signal</keyword>
<feature type="chain" id="PRO_5042928837" evidence="1">
    <location>
        <begin position="20"/>
        <end position="292"/>
    </location>
</feature>
<proteinExistence type="predicted"/>
<comment type="caution">
    <text evidence="2">The sequence shown here is derived from an EMBL/GenBank/DDBJ whole genome shotgun (WGS) entry which is preliminary data.</text>
</comment>
<gene>
    <name evidence="2" type="ORF">QBC37DRAFT_390841</name>
</gene>